<dbReference type="InterPro" id="IPR036514">
    <property type="entry name" value="SGNH_hydro_sf"/>
</dbReference>
<evidence type="ECO:0000313" key="4">
    <source>
        <dbReference type="EMBL" id="OJX59382.1"/>
    </source>
</evidence>
<dbReference type="InterPro" id="IPR013320">
    <property type="entry name" value="ConA-like_dom_sf"/>
</dbReference>
<dbReference type="EMBL" id="MKVH01000013">
    <property type="protein sequence ID" value="OJX59382.1"/>
    <property type="molecule type" value="Genomic_DNA"/>
</dbReference>
<evidence type="ECO:0000259" key="3">
    <source>
        <dbReference type="Pfam" id="PF03629"/>
    </source>
</evidence>
<dbReference type="InterPro" id="IPR005181">
    <property type="entry name" value="SASA"/>
</dbReference>
<gene>
    <name evidence="4" type="ORF">BGO89_02915</name>
</gene>
<feature type="chain" id="PRO_5013358926" description="Sialate O-acetylesterase domain-containing protein" evidence="2">
    <location>
        <begin position="21"/>
        <end position="779"/>
    </location>
</feature>
<keyword evidence="2" id="KW-0732">Signal</keyword>
<proteinExistence type="predicted"/>
<dbReference type="Proteomes" id="UP000184233">
    <property type="component" value="Unassembled WGS sequence"/>
</dbReference>
<protein>
    <recommendedName>
        <fullName evidence="3">Sialate O-acetylesterase domain-containing protein</fullName>
    </recommendedName>
</protein>
<dbReference type="SUPFAM" id="SSF52266">
    <property type="entry name" value="SGNH hydrolase"/>
    <property type="match status" value="1"/>
</dbReference>
<dbReference type="SUPFAM" id="SSF49899">
    <property type="entry name" value="Concanavalin A-like lectins/glucanases"/>
    <property type="match status" value="1"/>
</dbReference>
<evidence type="ECO:0000313" key="5">
    <source>
        <dbReference type="Proteomes" id="UP000184233"/>
    </source>
</evidence>
<organism evidence="4 5">
    <name type="scientific">Candidatus Kapaibacterium thiocyanatum</name>
    <dbReference type="NCBI Taxonomy" id="1895771"/>
    <lineage>
        <taxon>Bacteria</taxon>
        <taxon>Pseudomonadati</taxon>
        <taxon>Candidatus Kapaibacteriota</taxon>
        <taxon>Candidatus Kapaibacteriia</taxon>
        <taxon>Candidatus Kapaibacteriales</taxon>
        <taxon>Candidatus Kapaibacteriaceae</taxon>
        <taxon>Candidatus Kapaibacterium</taxon>
    </lineage>
</organism>
<dbReference type="AlphaFoldDB" id="A0A1M3L2D1"/>
<evidence type="ECO:0000256" key="1">
    <source>
        <dbReference type="ARBA" id="ARBA00022801"/>
    </source>
</evidence>
<comment type="caution">
    <text evidence="4">The sequence shown here is derived from an EMBL/GenBank/DDBJ whole genome shotgun (WGS) entry which is preliminary data.</text>
</comment>
<reference evidence="4 5" key="1">
    <citation type="submission" date="2016-09" db="EMBL/GenBank/DDBJ databases">
        <title>Genome-resolved meta-omics ties microbial dynamics to process performance in biotechnology for thiocyanate degradation.</title>
        <authorList>
            <person name="Kantor R.S."/>
            <person name="Huddy R.J."/>
            <person name="Iyer R."/>
            <person name="Thomas B.C."/>
            <person name="Brown C.T."/>
            <person name="Anantharaman K."/>
            <person name="Tringe S."/>
            <person name="Hettich R.L."/>
            <person name="Harrison S.T."/>
            <person name="Banfield J.F."/>
        </authorList>
    </citation>
    <scope>NUCLEOTIDE SEQUENCE [LARGE SCALE GENOMIC DNA]</scope>
    <source>
        <strain evidence="4">59-99</strain>
    </source>
</reference>
<dbReference type="Gene3D" id="3.40.50.1110">
    <property type="entry name" value="SGNH hydrolase"/>
    <property type="match status" value="1"/>
</dbReference>
<feature type="domain" description="Sialate O-acetylesterase" evidence="3">
    <location>
        <begin position="414"/>
        <end position="565"/>
    </location>
</feature>
<dbReference type="Gene3D" id="2.60.120.200">
    <property type="match status" value="1"/>
</dbReference>
<dbReference type="Pfam" id="PF03629">
    <property type="entry name" value="SASA"/>
    <property type="match status" value="1"/>
</dbReference>
<feature type="signal peptide" evidence="2">
    <location>
        <begin position="1"/>
        <end position="20"/>
    </location>
</feature>
<dbReference type="STRING" id="1895771.BGO89_02915"/>
<accession>A0A1M3L2D1</accession>
<dbReference type="GO" id="GO:0016788">
    <property type="term" value="F:hydrolase activity, acting on ester bonds"/>
    <property type="evidence" value="ECO:0007669"/>
    <property type="project" value="UniProtKB-ARBA"/>
</dbReference>
<name>A0A1M3L2D1_9BACT</name>
<evidence type="ECO:0000256" key="2">
    <source>
        <dbReference type="SAM" id="SignalP"/>
    </source>
</evidence>
<sequence>MVRSAAILLSMLCALVSVQGQVSSFEPVLWLRADTLVTVSDSGLVSRWDNLGTAGLDARAEGNRRPSYDAAGLNGRAALMFDGTTTFLTAPAVYPVDADYTLYAVIRVVDGSGANNIVSGNTHALWLGGTAYPRLLHGDFYRQAVSEVSLANGVGIVRVRYEAKGSRATIDVNNERGTRDTVPVNTDPTIYIGAFAAADNYCFDGAIGEVVLFDRILSDNEIDAVDTYLHTKYGIPRTPSPEPPIIVFDDAPSMYRCYPASDDGNASCRVGGTVVRDGYDRLTIEWRANDSIVVGRFDTVLSGTAGDTFDRAVRIEAGLDLYSVDVTVSGPAGTRPVLHADSMVCGDVIAIDGQSNSIWGFSPLAPHATARTFGSNFQTTRGDTTWKISNGFTSGGGASVGAWGLYLQNRIARVNSMATCVVNGGVGGTTIEQHLPYEADRYNVNTIYGSWLYRLEKSGMRPHVKHLFWYQGESNSGPGYDTLFARLYAAWKRDLPALRRIWVVQIHTGCGGTEHSLLRDMQRRFARTYPDVSVVAAGGLPGHDGCHYAQAGYLELGEQLYRQYAALRFGAEDTVDIASPVVRNVRWTDGSRRTIRLAFDSRGALTFEPLTDGAGTYRGLEQAFLIDGRTAAVDNVYTEGSNVFVRLKEGVQATSITYVPDTYYTDGTTIYEGPWILNARGMGALTFRNLPIDEPSVSVPARDIMEGRHVRTMIVRRGDALKDDDGPCVIHWYGLGGHIVTTTTADEKGESIVPDVPAGGYLRRTTRPSDRGTMILVIE</sequence>
<keyword evidence="1" id="KW-0378">Hydrolase</keyword>